<feature type="domain" description="Solute-binding protein family 5" evidence="6">
    <location>
        <begin position="270"/>
        <end position="607"/>
    </location>
</feature>
<dbReference type="Pfam" id="PF00496">
    <property type="entry name" value="SBP_bac_5"/>
    <property type="match status" value="1"/>
</dbReference>
<feature type="chain" id="PRO_5039399226" description="Solute-binding protein family 5 domain-containing protein" evidence="5">
    <location>
        <begin position="24"/>
        <end position="613"/>
    </location>
</feature>
<evidence type="ECO:0000313" key="7">
    <source>
        <dbReference type="EMBL" id="ASA20156.1"/>
    </source>
</evidence>
<evidence type="ECO:0000313" key="8">
    <source>
        <dbReference type="Proteomes" id="UP000249890"/>
    </source>
</evidence>
<feature type="compositionally biased region" description="Low complexity" evidence="4">
    <location>
        <begin position="28"/>
        <end position="47"/>
    </location>
</feature>
<organism evidence="7 8">
    <name type="scientific">Paenibacillus donghaensis</name>
    <dbReference type="NCBI Taxonomy" id="414771"/>
    <lineage>
        <taxon>Bacteria</taxon>
        <taxon>Bacillati</taxon>
        <taxon>Bacillota</taxon>
        <taxon>Bacilli</taxon>
        <taxon>Bacillales</taxon>
        <taxon>Paenibacillaceae</taxon>
        <taxon>Paenibacillus</taxon>
    </lineage>
</organism>
<dbReference type="InterPro" id="IPR039424">
    <property type="entry name" value="SBP_5"/>
</dbReference>
<dbReference type="Gene3D" id="3.10.105.10">
    <property type="entry name" value="Dipeptide-binding Protein, Domain 3"/>
    <property type="match status" value="1"/>
</dbReference>
<dbReference type="RefSeq" id="WP_087914178.1">
    <property type="nucleotide sequence ID" value="NZ_CP021780.1"/>
</dbReference>
<dbReference type="InterPro" id="IPR000914">
    <property type="entry name" value="SBP_5_dom"/>
</dbReference>
<evidence type="ECO:0000256" key="2">
    <source>
        <dbReference type="ARBA" id="ARBA00022448"/>
    </source>
</evidence>
<name>A0A2Z2K3S6_9BACL</name>
<dbReference type="GO" id="GO:1904680">
    <property type="term" value="F:peptide transmembrane transporter activity"/>
    <property type="evidence" value="ECO:0007669"/>
    <property type="project" value="TreeGrafter"/>
</dbReference>
<dbReference type="OrthoDB" id="2430588at2"/>
<evidence type="ECO:0000256" key="3">
    <source>
        <dbReference type="ARBA" id="ARBA00022729"/>
    </source>
</evidence>
<dbReference type="PANTHER" id="PTHR30290">
    <property type="entry name" value="PERIPLASMIC BINDING COMPONENT OF ABC TRANSPORTER"/>
    <property type="match status" value="1"/>
</dbReference>
<keyword evidence="2" id="KW-0813">Transport</keyword>
<dbReference type="KEGG" id="pdh:B9T62_04690"/>
<sequence>MKTRSTLALLLTLMLILSGCSVATKSNTASSTTEPTSSEAPAADTTAATEPVEIEVLGQSSNESDLNIVRDQLTKNGFTVKLNIQPDYASFKAQEDAGNYDVSMSGWTTVTGNPDYAVRSLFKTGGDYSIQSDPELDALIDKAATQTPEEYVQTYKDLEQRLVFDEARIAPLYISLKSQAINKEILKPDSVRLSKSRALAWEDIDFNDSAKRATDPLILAQPASNLTSLDPIKGNDGSINQLNTNMYVRLVNLTDDDKITSDASLSRNFSIADGNQDYYFILRDDINFAKIENKKAVDTGERVGGDDVVFALDRAKNKDSVPDHRTYSLHEHIKTVEVFTDLNALGSIQQAGGNGTVKEALERDLEAPISELVADKKQANNKQGKYQVVKLTTTEPFPQVLNYLAHQSAGIVSKKQVESINTYDVAKFDVNKDIPYGDQSTVTEGDKYNNTLYASGPYILSSKNDYEGIFLKNPGYQKGTDNEAHINQVNVRFIADADSTLSALRSGEIYVYYGVPETKYEVVEGDSKLQLKSIPSNGVSYLLFNTKSRDVASSVDLRKAVLYSINQDEILAFYKNNKLKAVSTVSPLVDTGNELKADPAKVKEFLTQYQTSK</sequence>
<protein>
    <recommendedName>
        <fullName evidence="6">Solute-binding protein family 5 domain-containing protein</fullName>
    </recommendedName>
</protein>
<accession>A0A2Z2K3S6</accession>
<keyword evidence="8" id="KW-1185">Reference proteome</keyword>
<dbReference type="EMBL" id="CP021780">
    <property type="protein sequence ID" value="ASA20156.1"/>
    <property type="molecule type" value="Genomic_DNA"/>
</dbReference>
<dbReference type="AlphaFoldDB" id="A0A2Z2K3S6"/>
<feature type="region of interest" description="Disordered" evidence="4">
    <location>
        <begin position="26"/>
        <end position="47"/>
    </location>
</feature>
<dbReference type="SUPFAM" id="SSF53850">
    <property type="entry name" value="Periplasmic binding protein-like II"/>
    <property type="match status" value="2"/>
</dbReference>
<reference evidence="7 8" key="1">
    <citation type="submission" date="2017-06" db="EMBL/GenBank/DDBJ databases">
        <title>Complete genome sequence of Paenibacillus donghaensis KCTC 13049T isolated from East Sea sediment, South Korea.</title>
        <authorList>
            <person name="Jung B.K."/>
            <person name="Hong S.-J."/>
            <person name="Shin J.-H."/>
        </authorList>
    </citation>
    <scope>NUCLEOTIDE SEQUENCE [LARGE SCALE GENOMIC DNA]</scope>
    <source>
        <strain evidence="7 8">KCTC 13049</strain>
    </source>
</reference>
<evidence type="ECO:0000256" key="1">
    <source>
        <dbReference type="ARBA" id="ARBA00005695"/>
    </source>
</evidence>
<evidence type="ECO:0000256" key="5">
    <source>
        <dbReference type="SAM" id="SignalP"/>
    </source>
</evidence>
<dbReference type="PROSITE" id="PS51257">
    <property type="entry name" value="PROKAR_LIPOPROTEIN"/>
    <property type="match status" value="1"/>
</dbReference>
<dbReference type="Proteomes" id="UP000249890">
    <property type="component" value="Chromosome"/>
</dbReference>
<keyword evidence="3 5" id="KW-0732">Signal</keyword>
<dbReference type="Gene3D" id="3.90.76.10">
    <property type="entry name" value="Dipeptide-binding Protein, Domain 1"/>
    <property type="match status" value="1"/>
</dbReference>
<dbReference type="GO" id="GO:0015833">
    <property type="term" value="P:peptide transport"/>
    <property type="evidence" value="ECO:0007669"/>
    <property type="project" value="TreeGrafter"/>
</dbReference>
<proteinExistence type="inferred from homology"/>
<feature type="signal peptide" evidence="5">
    <location>
        <begin position="1"/>
        <end position="23"/>
    </location>
</feature>
<gene>
    <name evidence="7" type="ORF">B9T62_04690</name>
</gene>
<evidence type="ECO:0000256" key="4">
    <source>
        <dbReference type="SAM" id="MobiDB-lite"/>
    </source>
</evidence>
<comment type="similarity">
    <text evidence="1">Belongs to the bacterial solute-binding protein 5 family.</text>
</comment>
<evidence type="ECO:0000259" key="6">
    <source>
        <dbReference type="Pfam" id="PF00496"/>
    </source>
</evidence>
<dbReference type="Gene3D" id="3.40.190.10">
    <property type="entry name" value="Periplasmic binding protein-like II"/>
    <property type="match status" value="1"/>
</dbReference>
<dbReference type="PANTHER" id="PTHR30290:SF9">
    <property type="entry name" value="OLIGOPEPTIDE-BINDING PROTEIN APPA"/>
    <property type="match status" value="1"/>
</dbReference>